<dbReference type="Gene3D" id="3.90.79.10">
    <property type="entry name" value="Nucleoside Triphosphate Pyrophosphohydrolase"/>
    <property type="match status" value="1"/>
</dbReference>
<dbReference type="Proteomes" id="UP000243745">
    <property type="component" value="Unassembled WGS sequence"/>
</dbReference>
<name>A0A662ZLE3_9GAMM</name>
<dbReference type="PROSITE" id="PS00893">
    <property type="entry name" value="NUDIX_BOX"/>
    <property type="match status" value="1"/>
</dbReference>
<protein>
    <submittedName>
        <fullName evidence="4">Phosphatase NudJ</fullName>
    </submittedName>
</protein>
<dbReference type="RefSeq" id="WP_093142601.1">
    <property type="nucleotide sequence ID" value="NZ_FOXF01000030.1"/>
</dbReference>
<evidence type="ECO:0000256" key="1">
    <source>
        <dbReference type="ARBA" id="ARBA00001946"/>
    </source>
</evidence>
<dbReference type="AlphaFoldDB" id="A0A662ZLE3"/>
<organism evidence="4 5">
    <name type="scientific">Ruminobacter amylophilus</name>
    <dbReference type="NCBI Taxonomy" id="867"/>
    <lineage>
        <taxon>Bacteria</taxon>
        <taxon>Pseudomonadati</taxon>
        <taxon>Pseudomonadota</taxon>
        <taxon>Gammaproteobacteria</taxon>
        <taxon>Aeromonadales</taxon>
        <taxon>Succinivibrionaceae</taxon>
        <taxon>Ruminobacter</taxon>
    </lineage>
</organism>
<dbReference type="InterPro" id="IPR020084">
    <property type="entry name" value="NUDIX_hydrolase_CS"/>
</dbReference>
<dbReference type="InterPro" id="IPR015797">
    <property type="entry name" value="NUDIX_hydrolase-like_dom_sf"/>
</dbReference>
<dbReference type="GO" id="GO:0016787">
    <property type="term" value="F:hydrolase activity"/>
    <property type="evidence" value="ECO:0007669"/>
    <property type="project" value="UniProtKB-KW"/>
</dbReference>
<evidence type="ECO:0000313" key="5">
    <source>
        <dbReference type="Proteomes" id="UP000243745"/>
    </source>
</evidence>
<dbReference type="OrthoDB" id="8594221at2"/>
<feature type="domain" description="Nudix hydrolase" evidence="3">
    <location>
        <begin position="4"/>
        <end position="136"/>
    </location>
</feature>
<dbReference type="PROSITE" id="PS51462">
    <property type="entry name" value="NUDIX"/>
    <property type="match status" value="1"/>
</dbReference>
<comment type="cofactor">
    <cofactor evidence="1">
        <name>Mg(2+)</name>
        <dbReference type="ChEBI" id="CHEBI:18420"/>
    </cofactor>
</comment>
<dbReference type="PANTHER" id="PTHR43222">
    <property type="entry name" value="NUDIX HYDROLASE 23"/>
    <property type="match status" value="1"/>
</dbReference>
<dbReference type="InterPro" id="IPR000086">
    <property type="entry name" value="NUDIX_hydrolase_dom"/>
</dbReference>
<proteinExistence type="predicted"/>
<dbReference type="EMBL" id="FOXF01000030">
    <property type="protein sequence ID" value="SFP50572.1"/>
    <property type="molecule type" value="Genomic_DNA"/>
</dbReference>
<reference evidence="4 5" key="1">
    <citation type="submission" date="2016-10" db="EMBL/GenBank/DDBJ databases">
        <authorList>
            <person name="Varghese N."/>
            <person name="Submissions S."/>
        </authorList>
    </citation>
    <scope>NUCLEOTIDE SEQUENCE [LARGE SCALE GENOMIC DNA]</scope>
    <source>
        <strain evidence="4 5">DSM 1361</strain>
    </source>
</reference>
<keyword evidence="2" id="KW-0378">Hydrolase</keyword>
<gene>
    <name evidence="4" type="ORF">SAMN02910344_01567</name>
</gene>
<dbReference type="PANTHER" id="PTHR43222:SF11">
    <property type="entry name" value="PHOSPHATASE NUDJ"/>
    <property type="match status" value="1"/>
</dbReference>
<evidence type="ECO:0000313" key="4">
    <source>
        <dbReference type="EMBL" id="SFP50572.1"/>
    </source>
</evidence>
<evidence type="ECO:0000259" key="3">
    <source>
        <dbReference type="PROSITE" id="PS51462"/>
    </source>
</evidence>
<dbReference type="Pfam" id="PF00293">
    <property type="entry name" value="NUDIX"/>
    <property type="match status" value="1"/>
</dbReference>
<keyword evidence="5" id="KW-1185">Reference proteome</keyword>
<dbReference type="SUPFAM" id="SSF55811">
    <property type="entry name" value="Nudix"/>
    <property type="match status" value="1"/>
</dbReference>
<sequence>MSYKFKPVSVVAVIVTFNNKYLIVEERLGNGNPVYNTPAGHIEHWENLFEGAVRELYEETGIRTDHFDGVVGLYNLVQDNYTMLRTVFSLRLDSEPELMINDPDGDIVAHHWMTYEQCRAISPSMRSELVFDAIRDFHEGRLYPVDLITSYDKLSDSVRQMKTQ</sequence>
<evidence type="ECO:0000256" key="2">
    <source>
        <dbReference type="ARBA" id="ARBA00022801"/>
    </source>
</evidence>
<accession>A0A662ZLE3</accession>